<evidence type="ECO:0000313" key="7">
    <source>
        <dbReference type="EMBL" id="MBT1697146.1"/>
    </source>
</evidence>
<dbReference type="InterPro" id="IPR014284">
    <property type="entry name" value="RNA_pol_sigma-70_dom"/>
</dbReference>
<evidence type="ECO:0000259" key="6">
    <source>
        <dbReference type="Pfam" id="PF04542"/>
    </source>
</evidence>
<dbReference type="SUPFAM" id="SSF88659">
    <property type="entry name" value="Sigma3 and sigma4 domains of RNA polymerase sigma factors"/>
    <property type="match status" value="1"/>
</dbReference>
<dbReference type="Proteomes" id="UP001319200">
    <property type="component" value="Unassembled WGS sequence"/>
</dbReference>
<evidence type="ECO:0000256" key="3">
    <source>
        <dbReference type="ARBA" id="ARBA00023082"/>
    </source>
</evidence>
<dbReference type="InterPro" id="IPR013324">
    <property type="entry name" value="RNA_pol_sigma_r3/r4-like"/>
</dbReference>
<dbReference type="InterPro" id="IPR007627">
    <property type="entry name" value="RNA_pol_sigma70_r2"/>
</dbReference>
<dbReference type="AlphaFoldDB" id="A0AAP2GIF2"/>
<gene>
    <name evidence="7" type="ORF">KK083_09690</name>
</gene>
<name>A0AAP2GIF2_9BACT</name>
<dbReference type="Pfam" id="PF04542">
    <property type="entry name" value="Sigma70_r2"/>
    <property type="match status" value="1"/>
</dbReference>
<evidence type="ECO:0000256" key="5">
    <source>
        <dbReference type="SAM" id="MobiDB-lite"/>
    </source>
</evidence>
<reference evidence="7 8" key="1">
    <citation type="submission" date="2021-05" db="EMBL/GenBank/DDBJ databases">
        <title>A Polyphasic approach of four new species of the genus Ohtaekwangia: Ohtaekwangia histidinii sp. nov., Ohtaekwangia cretensis sp. nov., Ohtaekwangia indiensis sp. nov., Ohtaekwangia reichenbachii sp. nov. from diverse environment.</title>
        <authorList>
            <person name="Octaviana S."/>
        </authorList>
    </citation>
    <scope>NUCLEOTIDE SEQUENCE [LARGE SCALE GENOMIC DNA]</scope>
    <source>
        <strain evidence="7 8">PWU4</strain>
    </source>
</reference>
<dbReference type="InterPro" id="IPR013325">
    <property type="entry name" value="RNA_pol_sigma_r2"/>
</dbReference>
<protein>
    <submittedName>
        <fullName evidence="7">Sigma-70 family RNA polymerase sigma factor</fullName>
    </submittedName>
</protein>
<dbReference type="GO" id="GO:0016987">
    <property type="term" value="F:sigma factor activity"/>
    <property type="evidence" value="ECO:0007669"/>
    <property type="project" value="UniProtKB-KW"/>
</dbReference>
<dbReference type="GO" id="GO:0006352">
    <property type="term" value="P:DNA-templated transcription initiation"/>
    <property type="evidence" value="ECO:0007669"/>
    <property type="project" value="InterPro"/>
</dbReference>
<feature type="domain" description="RNA polymerase sigma-70 region 2" evidence="6">
    <location>
        <begin position="45"/>
        <end position="114"/>
    </location>
</feature>
<feature type="region of interest" description="Disordered" evidence="5">
    <location>
        <begin position="118"/>
        <end position="137"/>
    </location>
</feature>
<keyword evidence="4" id="KW-0804">Transcription</keyword>
<proteinExistence type="inferred from homology"/>
<dbReference type="InterPro" id="IPR039425">
    <property type="entry name" value="RNA_pol_sigma-70-like"/>
</dbReference>
<dbReference type="SUPFAM" id="SSF88946">
    <property type="entry name" value="Sigma2 domain of RNA polymerase sigma factors"/>
    <property type="match status" value="1"/>
</dbReference>
<evidence type="ECO:0000256" key="1">
    <source>
        <dbReference type="ARBA" id="ARBA00010641"/>
    </source>
</evidence>
<dbReference type="PANTHER" id="PTHR43133">
    <property type="entry name" value="RNA POLYMERASE ECF-TYPE SIGMA FACTO"/>
    <property type="match status" value="1"/>
</dbReference>
<comment type="caution">
    <text evidence="7">The sequence shown here is derived from an EMBL/GenBank/DDBJ whole genome shotgun (WGS) entry which is preliminary data.</text>
</comment>
<dbReference type="RefSeq" id="WP_254162912.1">
    <property type="nucleotide sequence ID" value="NZ_JAHESF010000007.1"/>
</dbReference>
<dbReference type="Gene3D" id="1.10.10.10">
    <property type="entry name" value="Winged helix-like DNA-binding domain superfamily/Winged helix DNA-binding domain"/>
    <property type="match status" value="1"/>
</dbReference>
<dbReference type="InterPro" id="IPR036388">
    <property type="entry name" value="WH-like_DNA-bd_sf"/>
</dbReference>
<evidence type="ECO:0000256" key="2">
    <source>
        <dbReference type="ARBA" id="ARBA00023015"/>
    </source>
</evidence>
<keyword evidence="2" id="KW-0805">Transcription regulation</keyword>
<organism evidence="7 8">
    <name type="scientific">Chryseosolibacter histidini</name>
    <dbReference type="NCBI Taxonomy" id="2782349"/>
    <lineage>
        <taxon>Bacteria</taxon>
        <taxon>Pseudomonadati</taxon>
        <taxon>Bacteroidota</taxon>
        <taxon>Cytophagia</taxon>
        <taxon>Cytophagales</taxon>
        <taxon>Chryseotaleaceae</taxon>
        <taxon>Chryseosolibacter</taxon>
    </lineage>
</organism>
<dbReference type="Gene3D" id="1.10.1740.10">
    <property type="match status" value="1"/>
</dbReference>
<keyword evidence="8" id="KW-1185">Reference proteome</keyword>
<evidence type="ECO:0000313" key="8">
    <source>
        <dbReference type="Proteomes" id="UP001319200"/>
    </source>
</evidence>
<accession>A0AAP2GIF2</accession>
<sequence length="223" mass="26072">MGKTILLREKTGLENLADAEIVERMASRSFDYQRATEAFAEFHRRYAKYLYSLCVYVSRLMPDPTETAIEVTENVLIRVFDYAKSYNPNKASIKTWLSGIARNEFNSYYSDYRREHPLQHPEDEKENGATDSDRKVKFPEENVEIDRSKINSERLQVALDSLEPMAKDIVITHMLYKDIDNLDSQIPPEVMKELCERYNKTDKAIRQIKSRAMAKIKSIMLKE</sequence>
<dbReference type="NCBIfam" id="TIGR02937">
    <property type="entry name" value="sigma70-ECF"/>
    <property type="match status" value="1"/>
</dbReference>
<dbReference type="PANTHER" id="PTHR43133:SF46">
    <property type="entry name" value="RNA POLYMERASE SIGMA-70 FACTOR ECF SUBFAMILY"/>
    <property type="match status" value="1"/>
</dbReference>
<evidence type="ECO:0000256" key="4">
    <source>
        <dbReference type="ARBA" id="ARBA00023163"/>
    </source>
</evidence>
<keyword evidence="3" id="KW-0731">Sigma factor</keyword>
<comment type="similarity">
    <text evidence="1">Belongs to the sigma-70 factor family. ECF subfamily.</text>
</comment>
<dbReference type="EMBL" id="JAHESF010000007">
    <property type="protein sequence ID" value="MBT1697146.1"/>
    <property type="molecule type" value="Genomic_DNA"/>
</dbReference>